<sequence length="124" mass="14596">MPGHSYVLNVFFSVHNKSSHRVQYLDRCFQKKKGNVTRYLDTLTNKLASLLTIRISFIFLFSFFFSRNLLKKLSSTQLYTLFSNKIRLVMLLFYLVFFFFNDTGEGREGREGREGGGRGEKEKR</sequence>
<protein>
    <submittedName>
        <fullName evidence="3">Uncharacterized protein</fullName>
    </submittedName>
</protein>
<proteinExistence type="predicted"/>
<accession>A0A8D8PMK9</accession>
<feature type="transmembrane region" description="Helical" evidence="2">
    <location>
        <begin position="78"/>
        <end position="100"/>
    </location>
</feature>
<evidence type="ECO:0000313" key="3">
    <source>
        <dbReference type="EMBL" id="CAG6606653.1"/>
    </source>
</evidence>
<feature type="region of interest" description="Disordered" evidence="1">
    <location>
        <begin position="104"/>
        <end position="124"/>
    </location>
</feature>
<feature type="transmembrane region" description="Helical" evidence="2">
    <location>
        <begin position="47"/>
        <end position="66"/>
    </location>
</feature>
<keyword evidence="2" id="KW-0472">Membrane</keyword>
<keyword evidence="2" id="KW-0812">Transmembrane</keyword>
<dbReference type="EMBL" id="HBUF01004308">
    <property type="protein sequence ID" value="CAG6606652.1"/>
    <property type="molecule type" value="Transcribed_RNA"/>
</dbReference>
<name>A0A8D8PMK9_9HEMI</name>
<keyword evidence="2" id="KW-1133">Transmembrane helix</keyword>
<evidence type="ECO:0000256" key="1">
    <source>
        <dbReference type="SAM" id="MobiDB-lite"/>
    </source>
</evidence>
<dbReference type="EMBL" id="HBUF01004309">
    <property type="protein sequence ID" value="CAG6606653.1"/>
    <property type="molecule type" value="Transcribed_RNA"/>
</dbReference>
<reference evidence="3" key="1">
    <citation type="submission" date="2021-05" db="EMBL/GenBank/DDBJ databases">
        <authorList>
            <person name="Alioto T."/>
            <person name="Alioto T."/>
            <person name="Gomez Garrido J."/>
        </authorList>
    </citation>
    <scope>NUCLEOTIDE SEQUENCE</scope>
</reference>
<organism evidence="3">
    <name type="scientific">Cacopsylla melanoneura</name>
    <dbReference type="NCBI Taxonomy" id="428564"/>
    <lineage>
        <taxon>Eukaryota</taxon>
        <taxon>Metazoa</taxon>
        <taxon>Ecdysozoa</taxon>
        <taxon>Arthropoda</taxon>
        <taxon>Hexapoda</taxon>
        <taxon>Insecta</taxon>
        <taxon>Pterygota</taxon>
        <taxon>Neoptera</taxon>
        <taxon>Paraneoptera</taxon>
        <taxon>Hemiptera</taxon>
        <taxon>Sternorrhyncha</taxon>
        <taxon>Psylloidea</taxon>
        <taxon>Psyllidae</taxon>
        <taxon>Psyllinae</taxon>
        <taxon>Cacopsylla</taxon>
    </lineage>
</organism>
<evidence type="ECO:0000256" key="2">
    <source>
        <dbReference type="SAM" id="Phobius"/>
    </source>
</evidence>
<dbReference type="AlphaFoldDB" id="A0A8D8PMK9"/>